<name>A0ABM0W8W3_CAMSA</name>
<dbReference type="InterPro" id="IPR036047">
    <property type="entry name" value="F-box-like_dom_sf"/>
</dbReference>
<dbReference type="InterPro" id="IPR015915">
    <property type="entry name" value="Kelch-typ_b-propeller"/>
</dbReference>
<proteinExistence type="predicted"/>
<sequence length="392" mass="44961">MLPVSSSRQSPPPSPKMASPSSLSLATVSRRGSESPSKKALNLSFADLPSDLLGTIMSYLVLEDNIRASSVCKSWREAAVSVRIVDKHPWLMCFRKRGNLVELRDPLHWNLYTLSLPELADSTVGYSRDGWLLMDKTRSKDVFFFNPFSREVITLPECELDFDRIAFSCPPTSDNCVVVAIRFPDYSATISTCHPGDDKWVTATFPNHIRAHKLSNLVYQNDRFYCFNSEGTLSSFNPSSCRWSYICAPKLRCPYIYDGKYACKEKAVSLAEKEGELFVIFTCSNERPMVYKLLVSLKWEEMSTSTFDGLTIFLGFCNSELRTNLPWMRNNIYFSRFGYNRKRCVSYSFDESRYNPCKEWQNWIELCPPQSLWLDPPPKNVLDLMLSSLHNN</sequence>
<dbReference type="PANTHER" id="PTHR33127">
    <property type="entry name" value="TRANSMEMBRANE PROTEIN"/>
    <property type="match status" value="1"/>
</dbReference>
<dbReference type="InterPro" id="IPR001810">
    <property type="entry name" value="F-box_dom"/>
</dbReference>
<dbReference type="PROSITE" id="PS50181">
    <property type="entry name" value="FBOX"/>
    <property type="match status" value="1"/>
</dbReference>
<dbReference type="Pfam" id="PF03478">
    <property type="entry name" value="Beta-prop_KIB1-4"/>
    <property type="match status" value="1"/>
</dbReference>
<organism evidence="3 4">
    <name type="scientific">Camelina sativa</name>
    <name type="common">False flax</name>
    <name type="synonym">Myagrum sativum</name>
    <dbReference type="NCBI Taxonomy" id="90675"/>
    <lineage>
        <taxon>Eukaryota</taxon>
        <taxon>Viridiplantae</taxon>
        <taxon>Streptophyta</taxon>
        <taxon>Embryophyta</taxon>
        <taxon>Tracheophyta</taxon>
        <taxon>Spermatophyta</taxon>
        <taxon>Magnoliopsida</taxon>
        <taxon>eudicotyledons</taxon>
        <taxon>Gunneridae</taxon>
        <taxon>Pentapetalae</taxon>
        <taxon>rosids</taxon>
        <taxon>malvids</taxon>
        <taxon>Brassicales</taxon>
        <taxon>Brassicaceae</taxon>
        <taxon>Camelineae</taxon>
        <taxon>Camelina</taxon>
    </lineage>
</organism>
<keyword evidence="3" id="KW-1185">Reference proteome</keyword>
<feature type="region of interest" description="Disordered" evidence="1">
    <location>
        <begin position="1"/>
        <end position="36"/>
    </location>
</feature>
<gene>
    <name evidence="4" type="primary">LOC104747455</name>
</gene>
<dbReference type="InterPro" id="IPR005174">
    <property type="entry name" value="KIB1-4_b-propeller"/>
</dbReference>
<dbReference type="GeneID" id="104747455"/>
<protein>
    <submittedName>
        <fullName evidence="4">F-box protein At4g00893-like</fullName>
    </submittedName>
</protein>
<reference evidence="4" key="2">
    <citation type="submission" date="2025-08" db="UniProtKB">
        <authorList>
            <consortium name="RefSeq"/>
        </authorList>
    </citation>
    <scope>IDENTIFICATION</scope>
    <source>
        <tissue evidence="4">Leaf</tissue>
    </source>
</reference>
<dbReference type="Proteomes" id="UP000694864">
    <property type="component" value="Chromosome 15"/>
</dbReference>
<dbReference type="SMART" id="SM00256">
    <property type="entry name" value="FBOX"/>
    <property type="match status" value="1"/>
</dbReference>
<dbReference type="SUPFAM" id="SSF81383">
    <property type="entry name" value="F-box domain"/>
    <property type="match status" value="1"/>
</dbReference>
<dbReference type="Pfam" id="PF12937">
    <property type="entry name" value="F-box-like"/>
    <property type="match status" value="1"/>
</dbReference>
<evidence type="ECO:0000259" key="2">
    <source>
        <dbReference type="PROSITE" id="PS50181"/>
    </source>
</evidence>
<reference evidence="3" key="1">
    <citation type="journal article" date="2014" name="Nat. Commun.">
        <title>The emerging biofuel crop Camelina sativa retains a highly undifferentiated hexaploid genome structure.</title>
        <authorList>
            <person name="Kagale S."/>
            <person name="Koh C."/>
            <person name="Nixon J."/>
            <person name="Bollina V."/>
            <person name="Clarke W.E."/>
            <person name="Tuteja R."/>
            <person name="Spillane C."/>
            <person name="Robinson S.J."/>
            <person name="Links M.G."/>
            <person name="Clarke C."/>
            <person name="Higgins E.E."/>
            <person name="Huebert T."/>
            <person name="Sharpe A.G."/>
            <person name="Parkin I.A."/>
        </authorList>
    </citation>
    <scope>NUCLEOTIDE SEQUENCE [LARGE SCALE GENOMIC DNA]</scope>
    <source>
        <strain evidence="3">cv. DH55</strain>
    </source>
</reference>
<feature type="domain" description="F-box" evidence="2">
    <location>
        <begin position="42"/>
        <end position="97"/>
    </location>
</feature>
<dbReference type="Gene3D" id="1.20.1280.50">
    <property type="match status" value="1"/>
</dbReference>
<evidence type="ECO:0000313" key="3">
    <source>
        <dbReference type="Proteomes" id="UP000694864"/>
    </source>
</evidence>
<evidence type="ECO:0000256" key="1">
    <source>
        <dbReference type="SAM" id="MobiDB-lite"/>
    </source>
</evidence>
<dbReference type="SUPFAM" id="SSF117281">
    <property type="entry name" value="Kelch motif"/>
    <property type="match status" value="1"/>
</dbReference>
<dbReference type="PANTHER" id="PTHR33127:SF30">
    <property type="entry name" value="F-BOX DOMAIN-CONTAINING PROTEIN"/>
    <property type="match status" value="1"/>
</dbReference>
<evidence type="ECO:0000313" key="4">
    <source>
        <dbReference type="RefSeq" id="XP_010467388.1"/>
    </source>
</evidence>
<dbReference type="RefSeq" id="XP_010467388.1">
    <property type="nucleotide sequence ID" value="XM_010469086.2"/>
</dbReference>
<accession>A0ABM0W8W3</accession>